<evidence type="ECO:0000313" key="5">
    <source>
        <dbReference type="EMBL" id="ORZ32397.1"/>
    </source>
</evidence>
<keyword evidence="2" id="KW-0539">Nucleus</keyword>
<dbReference type="AlphaFoldDB" id="A0A1Y2HCS8"/>
<evidence type="ECO:0000256" key="2">
    <source>
        <dbReference type="ARBA" id="ARBA00023242"/>
    </source>
</evidence>
<proteinExistence type="predicted"/>
<dbReference type="STRING" id="765915.A0A1Y2HCS8"/>
<feature type="compositionally biased region" description="Basic and acidic residues" evidence="3">
    <location>
        <begin position="101"/>
        <end position="111"/>
    </location>
</feature>
<dbReference type="GO" id="GO:0005634">
    <property type="term" value="C:nucleus"/>
    <property type="evidence" value="ECO:0007669"/>
    <property type="project" value="UniProtKB-SubCell"/>
</dbReference>
<dbReference type="PANTHER" id="PTHR13495">
    <property type="entry name" value="NEFA-INTERACTING NUCLEAR PROTEIN NIP30"/>
    <property type="match status" value="1"/>
</dbReference>
<feature type="compositionally biased region" description="Low complexity" evidence="3">
    <location>
        <begin position="185"/>
        <end position="203"/>
    </location>
</feature>
<feature type="region of interest" description="Disordered" evidence="3">
    <location>
        <begin position="174"/>
        <end position="296"/>
    </location>
</feature>
<feature type="domain" description="FAM192A/Fyv6 N-terminal" evidence="4">
    <location>
        <begin position="16"/>
        <end position="122"/>
    </location>
</feature>
<comment type="caution">
    <text evidence="5">The sequence shown here is derived from an EMBL/GenBank/DDBJ whole genome shotgun (WGS) entry which is preliminary data.</text>
</comment>
<dbReference type="Proteomes" id="UP000193411">
    <property type="component" value="Unassembled WGS sequence"/>
</dbReference>
<organism evidence="5 6">
    <name type="scientific">Catenaria anguillulae PL171</name>
    <dbReference type="NCBI Taxonomy" id="765915"/>
    <lineage>
        <taxon>Eukaryota</taxon>
        <taxon>Fungi</taxon>
        <taxon>Fungi incertae sedis</taxon>
        <taxon>Blastocladiomycota</taxon>
        <taxon>Blastocladiomycetes</taxon>
        <taxon>Blastocladiales</taxon>
        <taxon>Catenariaceae</taxon>
        <taxon>Catenaria</taxon>
    </lineage>
</organism>
<comment type="subcellular location">
    <subcellularLocation>
        <location evidence="1">Nucleus</location>
    </subcellularLocation>
</comment>
<keyword evidence="6" id="KW-1185">Reference proteome</keyword>
<dbReference type="InterPro" id="IPR019331">
    <property type="entry name" value="FAM192A/Fyv6_N"/>
</dbReference>
<protein>
    <recommendedName>
        <fullName evidence="4">FAM192A/Fyv6 N-terminal domain-containing protein</fullName>
    </recommendedName>
</protein>
<dbReference type="Pfam" id="PF10187">
    <property type="entry name" value="FAM192A_Fyv6_N"/>
    <property type="match status" value="1"/>
</dbReference>
<sequence>MSSFKELLTPAVAKSFVSESALAAERQALIDSYLAQGKQPPTHLVNPEAAAAQVIDTRPLADRLAEQRRQKEDELEAKLSLRNHVPMLDEDDSEYLNDVAEQERRDEQERRRREWLEVERFREMQRMDNEDQDRKVGLDPEAVVKVVAERAQMAGAAPLGKSLVRELLLATDKVDEDEAVGGSPSASGSKTSKLGSSSFLGSASERKRKAKQPKGLVALVVPKSSATAAAPADAVLAAPSKRAASAALDEASTNGQPQPSSPVKKARIEPVTPASGSAAGGMNGLVAYTSDDDDDD</sequence>
<name>A0A1Y2HCS8_9FUNG</name>
<evidence type="ECO:0000256" key="3">
    <source>
        <dbReference type="SAM" id="MobiDB-lite"/>
    </source>
</evidence>
<reference evidence="5 6" key="1">
    <citation type="submission" date="2016-07" db="EMBL/GenBank/DDBJ databases">
        <title>Pervasive Adenine N6-methylation of Active Genes in Fungi.</title>
        <authorList>
            <consortium name="DOE Joint Genome Institute"/>
            <person name="Mondo S.J."/>
            <person name="Dannebaum R.O."/>
            <person name="Kuo R.C."/>
            <person name="Labutti K."/>
            <person name="Haridas S."/>
            <person name="Kuo A."/>
            <person name="Salamov A."/>
            <person name="Ahrendt S.R."/>
            <person name="Lipzen A."/>
            <person name="Sullivan W."/>
            <person name="Andreopoulos W.B."/>
            <person name="Clum A."/>
            <person name="Lindquist E."/>
            <person name="Daum C."/>
            <person name="Ramamoorthy G.K."/>
            <person name="Gryganskyi A."/>
            <person name="Culley D."/>
            <person name="Magnuson J.K."/>
            <person name="James T.Y."/>
            <person name="O'Malley M.A."/>
            <person name="Stajich J.E."/>
            <person name="Spatafora J.W."/>
            <person name="Visel A."/>
            <person name="Grigoriev I.V."/>
        </authorList>
    </citation>
    <scope>NUCLEOTIDE SEQUENCE [LARGE SCALE GENOMIC DNA]</scope>
    <source>
        <strain evidence="5 6">PL171</strain>
    </source>
</reference>
<gene>
    <name evidence="5" type="ORF">BCR44DRAFT_44071</name>
</gene>
<dbReference type="PANTHER" id="PTHR13495:SF0">
    <property type="entry name" value="PSME3-INTERACTING PROTEIN"/>
    <property type="match status" value="1"/>
</dbReference>
<evidence type="ECO:0000256" key="1">
    <source>
        <dbReference type="ARBA" id="ARBA00004123"/>
    </source>
</evidence>
<feature type="region of interest" description="Disordered" evidence="3">
    <location>
        <begin position="90"/>
        <end position="111"/>
    </location>
</feature>
<evidence type="ECO:0000313" key="6">
    <source>
        <dbReference type="Proteomes" id="UP000193411"/>
    </source>
</evidence>
<accession>A0A1Y2HCS8</accession>
<feature type="compositionally biased region" description="Low complexity" evidence="3">
    <location>
        <begin position="220"/>
        <end position="248"/>
    </location>
</feature>
<dbReference type="OrthoDB" id="75720at2759"/>
<evidence type="ECO:0000259" key="4">
    <source>
        <dbReference type="Pfam" id="PF10187"/>
    </source>
</evidence>
<dbReference type="EMBL" id="MCFL01000047">
    <property type="protein sequence ID" value="ORZ32397.1"/>
    <property type="molecule type" value="Genomic_DNA"/>
</dbReference>
<dbReference type="InterPro" id="IPR039845">
    <property type="entry name" value="FAM192A"/>
</dbReference>